<feature type="transmembrane region" description="Helical" evidence="1">
    <location>
        <begin position="74"/>
        <end position="98"/>
    </location>
</feature>
<proteinExistence type="predicted"/>
<dbReference type="InterPro" id="IPR003675">
    <property type="entry name" value="Rce1/LyrA-like_dom"/>
</dbReference>
<feature type="transmembrane region" description="Helical" evidence="1">
    <location>
        <begin position="233"/>
        <end position="254"/>
    </location>
</feature>
<sequence length="265" mass="28215">MFPHLSGRATAVTFVVLVLAVSAGTATIAEGLVLAFSPLLVTLLMMLVVTREGYSRAGWRRLGLARLGLRHWPLVLLTTAGVSLAAVATTVLLGYAQWTAPGAGWWRDLLALGITGPVLALGEELGWRGYLQPRLSFLGERAAMLVVGLVWVAWHVPYIVFTPYYDADGNRWLVFALFTGSVLAFSVLFGRFRAVSGSVWPAVLAHVAHNVTFAVLSTYAISTDRPVLVNEYLAGDTGLLVLLGTAGCAALIGLRARAGASSAPR</sequence>
<evidence type="ECO:0000259" key="2">
    <source>
        <dbReference type="Pfam" id="PF02517"/>
    </source>
</evidence>
<dbReference type="EMBL" id="BOMS01000166">
    <property type="protein sequence ID" value="GIE73215.1"/>
    <property type="molecule type" value="Genomic_DNA"/>
</dbReference>
<feature type="domain" description="CAAX prenyl protease 2/Lysostaphin resistance protein A-like" evidence="2">
    <location>
        <begin position="108"/>
        <end position="211"/>
    </location>
</feature>
<keyword evidence="1" id="KW-1133">Transmembrane helix</keyword>
<feature type="transmembrane region" description="Helical" evidence="1">
    <location>
        <begin position="33"/>
        <end position="54"/>
    </location>
</feature>
<feature type="transmembrane region" description="Helical" evidence="1">
    <location>
        <begin position="199"/>
        <end position="221"/>
    </location>
</feature>
<feature type="transmembrane region" description="Helical" evidence="1">
    <location>
        <begin position="142"/>
        <end position="160"/>
    </location>
</feature>
<accession>A0ABQ4BRD6</accession>
<evidence type="ECO:0000313" key="3">
    <source>
        <dbReference type="EMBL" id="GIE73215.1"/>
    </source>
</evidence>
<gene>
    <name evidence="3" type="ORF">Apa02nite_093230</name>
</gene>
<name>A0ABQ4BRD6_9ACTN</name>
<dbReference type="PANTHER" id="PTHR35797:SF1">
    <property type="entry name" value="PROTEASE"/>
    <property type="match status" value="1"/>
</dbReference>
<evidence type="ECO:0000256" key="1">
    <source>
        <dbReference type="SAM" id="Phobius"/>
    </source>
</evidence>
<keyword evidence="4" id="KW-1185">Reference proteome</keyword>
<dbReference type="PANTHER" id="PTHR35797">
    <property type="entry name" value="PROTEASE-RELATED"/>
    <property type="match status" value="1"/>
</dbReference>
<keyword evidence="1" id="KW-0812">Transmembrane</keyword>
<dbReference type="RefSeq" id="WP_203830841.1">
    <property type="nucleotide sequence ID" value="NZ_BAAATY010000059.1"/>
</dbReference>
<feature type="transmembrane region" description="Helical" evidence="1">
    <location>
        <begin position="172"/>
        <end position="192"/>
    </location>
</feature>
<dbReference type="Pfam" id="PF02517">
    <property type="entry name" value="Rce1-like"/>
    <property type="match status" value="1"/>
</dbReference>
<feature type="transmembrane region" description="Helical" evidence="1">
    <location>
        <begin position="104"/>
        <end position="122"/>
    </location>
</feature>
<dbReference type="InterPro" id="IPR042150">
    <property type="entry name" value="MmRce1-like"/>
</dbReference>
<reference evidence="3 4" key="1">
    <citation type="submission" date="2021-01" db="EMBL/GenBank/DDBJ databases">
        <title>Whole genome shotgun sequence of Actinoplanes palleronii NBRC 14916.</title>
        <authorList>
            <person name="Komaki H."/>
            <person name="Tamura T."/>
        </authorList>
    </citation>
    <scope>NUCLEOTIDE SEQUENCE [LARGE SCALE GENOMIC DNA]</scope>
    <source>
        <strain evidence="3 4">NBRC 14916</strain>
    </source>
</reference>
<organism evidence="3 4">
    <name type="scientific">Actinoplanes palleronii</name>
    <dbReference type="NCBI Taxonomy" id="113570"/>
    <lineage>
        <taxon>Bacteria</taxon>
        <taxon>Bacillati</taxon>
        <taxon>Actinomycetota</taxon>
        <taxon>Actinomycetes</taxon>
        <taxon>Micromonosporales</taxon>
        <taxon>Micromonosporaceae</taxon>
        <taxon>Actinoplanes</taxon>
    </lineage>
</organism>
<comment type="caution">
    <text evidence="3">The sequence shown here is derived from an EMBL/GenBank/DDBJ whole genome shotgun (WGS) entry which is preliminary data.</text>
</comment>
<protein>
    <recommendedName>
        <fullName evidence="2">CAAX prenyl protease 2/Lysostaphin resistance protein A-like domain-containing protein</fullName>
    </recommendedName>
</protein>
<dbReference type="Proteomes" id="UP000624709">
    <property type="component" value="Unassembled WGS sequence"/>
</dbReference>
<keyword evidence="1" id="KW-0472">Membrane</keyword>
<evidence type="ECO:0000313" key="4">
    <source>
        <dbReference type="Proteomes" id="UP000624709"/>
    </source>
</evidence>